<dbReference type="AlphaFoldDB" id="A0A1N7SUF0"/>
<dbReference type="Proteomes" id="UP000195569">
    <property type="component" value="Unassembled WGS sequence"/>
</dbReference>
<reference evidence="1" key="1">
    <citation type="submission" date="2016-12" db="EMBL/GenBank/DDBJ databases">
        <authorList>
            <person name="Moulin L."/>
        </authorList>
    </citation>
    <scope>NUCLEOTIDE SEQUENCE [LARGE SCALE GENOMIC DNA]</scope>
    <source>
        <strain evidence="1">STM 7183</strain>
    </source>
</reference>
<evidence type="ECO:0000313" key="1">
    <source>
        <dbReference type="EMBL" id="SIT51104.1"/>
    </source>
</evidence>
<evidence type="ECO:0008006" key="3">
    <source>
        <dbReference type="Google" id="ProtNLM"/>
    </source>
</evidence>
<organism evidence="1 2">
    <name type="scientific">Paraburkholderia piptadeniae</name>
    <dbReference type="NCBI Taxonomy" id="1701573"/>
    <lineage>
        <taxon>Bacteria</taxon>
        <taxon>Pseudomonadati</taxon>
        <taxon>Pseudomonadota</taxon>
        <taxon>Betaproteobacteria</taxon>
        <taxon>Burkholderiales</taxon>
        <taxon>Burkholderiaceae</taxon>
        <taxon>Paraburkholderia</taxon>
    </lineage>
</organism>
<gene>
    <name evidence="1" type="ORF">BN2476_1010021</name>
</gene>
<dbReference type="EMBL" id="CYGY02000101">
    <property type="protein sequence ID" value="SIT51104.1"/>
    <property type="molecule type" value="Genomic_DNA"/>
</dbReference>
<comment type="caution">
    <text evidence="1">The sequence shown here is derived from an EMBL/GenBank/DDBJ whole genome shotgun (WGS) entry which is preliminary data.</text>
</comment>
<name>A0A1N7SUF0_9BURK</name>
<protein>
    <recommendedName>
        <fullName evidence="3">Transposase</fullName>
    </recommendedName>
</protein>
<keyword evidence="2" id="KW-1185">Reference proteome</keyword>
<proteinExistence type="predicted"/>
<evidence type="ECO:0000313" key="2">
    <source>
        <dbReference type="Proteomes" id="UP000195569"/>
    </source>
</evidence>
<sequence length="58" mass="6829">MPNRAVIPYKQNKVPRSASVYRLISNVQNVKKRNLLRGYCSATRRLFLDTLDLYQFVI</sequence>
<accession>A0A1N7SUF0</accession>